<feature type="domain" description="P-type ATPase C-terminal" evidence="16">
    <location>
        <begin position="844"/>
        <end position="1092"/>
    </location>
</feature>
<feature type="region of interest" description="Disordered" evidence="13">
    <location>
        <begin position="1244"/>
        <end position="1267"/>
    </location>
</feature>
<keyword evidence="7" id="KW-0067">ATP-binding</keyword>
<evidence type="ECO:0000256" key="1">
    <source>
        <dbReference type="ARBA" id="ARBA00004141"/>
    </source>
</evidence>
<evidence type="ECO:0000256" key="13">
    <source>
        <dbReference type="SAM" id="MobiDB-lite"/>
    </source>
</evidence>
<protein>
    <recommendedName>
        <fullName evidence="3">P-type phospholipid transporter</fullName>
        <ecNumber evidence="3">7.6.2.1</ecNumber>
    </recommendedName>
</protein>
<dbReference type="NCBIfam" id="TIGR01652">
    <property type="entry name" value="ATPase-Plipid"/>
    <property type="match status" value="1"/>
</dbReference>
<dbReference type="EMBL" id="OZ019909">
    <property type="protein sequence ID" value="CAK9209613.1"/>
    <property type="molecule type" value="Genomic_DNA"/>
</dbReference>
<feature type="compositionally biased region" description="Polar residues" evidence="13">
    <location>
        <begin position="1355"/>
        <end position="1366"/>
    </location>
</feature>
<dbReference type="SUPFAM" id="SSF81660">
    <property type="entry name" value="Metal cation-transporting ATPase, ATP-binding domain N"/>
    <property type="match status" value="1"/>
</dbReference>
<dbReference type="SFLD" id="SFLDF00027">
    <property type="entry name" value="p-type_atpase"/>
    <property type="match status" value="1"/>
</dbReference>
<feature type="compositionally biased region" description="Basic residues" evidence="13">
    <location>
        <begin position="1782"/>
        <end position="1791"/>
    </location>
</feature>
<reference evidence="17" key="1">
    <citation type="submission" date="2024-02" db="EMBL/GenBank/DDBJ databases">
        <authorList>
            <consortium name="ELIXIR-Norway"/>
            <consortium name="Elixir Norway"/>
        </authorList>
    </citation>
    <scope>NUCLEOTIDE SEQUENCE</scope>
</reference>
<keyword evidence="18" id="KW-1185">Reference proteome</keyword>
<dbReference type="Pfam" id="PF16209">
    <property type="entry name" value="PhoLip_ATPase_N"/>
    <property type="match status" value="1"/>
</dbReference>
<dbReference type="InterPro" id="IPR032631">
    <property type="entry name" value="P-type_ATPase_N"/>
</dbReference>
<dbReference type="EC" id="7.6.2.1" evidence="3"/>
<sequence length="1908" mass="212527">MVKCGNYDQTQGIGVAPKPDFRTVRVHVSDGARRSAVDSQQFCSNKIVTAKFDAYSFIPKNLYQQFQQPATLYFLLIASIQLIPGLSPSTSWSTLLPLCLVLVLNGMKEGFDDWKRKLSDMQVNKRKVQILVGEDFLDGDWSTVIVGDILKVQIDEEFPADLVFLSSSDPQGLAYLETSNLDGETNLKLRNSFYKLAPLTFEGGDMSMSVFSGMVIKCEKPNNRLYHFEGSINLQGAGKMPVDESQILLRGATLRNTEWVLGGVVFTGPDTKLMRNMVSARRKMSSLEKHSNILVPIVFFILVVLCVALSIMENKWSLKNTAQHYYLPNTYTWPEKAPGLGGVAVQILRFLILLNQFIPISMYVTLEIVKVVQCLFINWDHQMYHAHTQQYAQAQFSGLTEELGQVEYVLSDKTGTLTQNLMAFVECSIGGELYGKEFAADVNNGDHHYQETRDYDQETKSVHSVSHDPALRELLSDTSSDKGKLCQAFFTHLSVCHTVIPRFQNDDESGDLRYESTSPDELALVQGAAECGFQLQWRNPEEIKVFFEGQGLKRFSILAVLEFTPERKRMSIICKEHKGRVKLFCKGADTVIFKRLTNSQDGVAEASLKHLEEFARAGYRTLCMAERELSLEEFDSWAARFRHASASLDEREEKLIAAAETIERDMVLLGIAAVEDKLQEGVPETVTLLSEAGIKFWVLTGDKLETAVSIGLSCNLLADSMHLFLLSESVTTSVPQLLRTMLREAENNYSVKLTADMATVIEGASVAVALEESNRLVFLELCRYCRAVVCCRVSPIQKAQVTRLLKHYGQAVTLAIGDGANDVGMIKAAQIGVGINGREGTSAVMASDYALAQFRFLSRLLLVHGRWSYKRNRDLVMYAFYKNTVFVMGNFYLSFFSAYSAQSLYVGFLISTYNLLWTSLPTLASAIFDKDVSDRTAENNPQLYIESHLEKRHQFLWNISCWILTGLWHSAVAFFFPWCTIHTSESHGESGGLSSLGATVYTMCILIVNMKLAACTYRFTYIQIVLFCSSIVSWLLVLFFLSYTDNWSLYWEDLNAVGTSLYKGTNFWLLVALTPITACLPDVTISIFSKRSAPLNFQIMQEIESGWQDGVYVHGTPDYVGRVTELLGKQGSQGEFGGLTTQLEEAAEALSVKTQENFQSDADGGGTESNLLPRRMTWREVVNDDQVEGIDHVNMLSRYGRRRSSGFHVVTSHSAVAKPIVETATPSECKILPLPHHFTDTSSMEESNMKLLRKKKQDSSSADSSMARKAPLAADKLSAQWDSFNAIWSTNLPIAPPARNQLVPRHAIGKTPGKLPDISAVSSSSKASKLQKRGTSKQKEISSKLSYLGTHEDAPSSSRPLPSNFSPRDEFAAAGPIMQYQHFNSPDTQRQLVMTTDYPSYWPGPREPSNTDFGDYFSGAGVTQQSDNVNYMHSSKGGSSPMNMRMPRSSGLRPPVSNEYSTDLTSADFFEPAQVWSVPPQFVQQRRDVNQVDYHAGYLARPPPPITHTFMPLSSPQSSTPGPFENLERNRSTFEHYSQLTGGPSYHEYNAQQVRESGIRDPGRYRMQHGQEEPRRAYEQYVQAPSSSSPSSSSKDNYNVQRTQDPSTYYYSPNTPMASNTGEQYYKQPTSEEVRYSRAPFSGKQKVSVLDRQLMPSRPVSAEDLVRPRGQEQTSSSPDFHVQLDQRPSTSPGDSMHSQGQIRVQPRQQIEKQPSTSEYPALQQTSGNSGDATTHPQKQPAVHTARRQSKLTRSASGHTKHRTSEDTPEIDTPSVFADYSHHGGRQAHAARKQNNLHTDNATASPQQVGSPLGMPSSSSPREQSKEQKSEDISRPTPSASSSSSAPIPAAIPRDAIRAMITGSSPWVSETGNPDYSPVSTPTIQQLPGDRSIPGRLSRGTNLIEFEPH</sequence>
<evidence type="ECO:0000256" key="10">
    <source>
        <dbReference type="ARBA" id="ARBA00022989"/>
    </source>
</evidence>
<dbReference type="InterPro" id="IPR023298">
    <property type="entry name" value="ATPase_P-typ_TM_dom_sf"/>
</dbReference>
<dbReference type="InterPro" id="IPR001757">
    <property type="entry name" value="P_typ_ATPase"/>
</dbReference>
<feature type="transmembrane region" description="Helical" evidence="14">
    <location>
        <begin position="990"/>
        <end position="1008"/>
    </location>
</feature>
<evidence type="ECO:0000256" key="11">
    <source>
        <dbReference type="ARBA" id="ARBA00023136"/>
    </source>
</evidence>
<evidence type="ECO:0000313" key="17">
    <source>
        <dbReference type="EMBL" id="CAK9209613.1"/>
    </source>
</evidence>
<feature type="compositionally biased region" description="Polar residues" evidence="13">
    <location>
        <begin position="1595"/>
        <end position="1629"/>
    </location>
</feature>
<dbReference type="SFLD" id="SFLDS00003">
    <property type="entry name" value="Haloacid_Dehalogenase"/>
    <property type="match status" value="1"/>
</dbReference>
<name>A0ABP0U423_9BRYO</name>
<evidence type="ECO:0000256" key="6">
    <source>
        <dbReference type="ARBA" id="ARBA00022741"/>
    </source>
</evidence>
<dbReference type="Gene3D" id="2.70.150.10">
    <property type="entry name" value="Calcium-transporting ATPase, cytoplasmic transduction domain A"/>
    <property type="match status" value="1"/>
</dbReference>
<dbReference type="InterPro" id="IPR023214">
    <property type="entry name" value="HAD_sf"/>
</dbReference>
<dbReference type="InterPro" id="IPR018303">
    <property type="entry name" value="ATPase_P-typ_P_site"/>
</dbReference>
<feature type="compositionally biased region" description="Low complexity" evidence="13">
    <location>
        <begin position="1585"/>
        <end position="1594"/>
    </location>
</feature>
<evidence type="ECO:0000256" key="4">
    <source>
        <dbReference type="ARBA" id="ARBA00022692"/>
    </source>
</evidence>
<feature type="compositionally biased region" description="Low complexity" evidence="13">
    <location>
        <begin position="1319"/>
        <end position="1328"/>
    </location>
</feature>
<feature type="region of interest" description="Disordered" evidence="13">
    <location>
        <begin position="1556"/>
        <end position="1908"/>
    </location>
</feature>
<organism evidence="17 18">
    <name type="scientific">Sphagnum troendelagicum</name>
    <dbReference type="NCBI Taxonomy" id="128251"/>
    <lineage>
        <taxon>Eukaryota</taxon>
        <taxon>Viridiplantae</taxon>
        <taxon>Streptophyta</taxon>
        <taxon>Embryophyta</taxon>
        <taxon>Bryophyta</taxon>
        <taxon>Sphagnophytina</taxon>
        <taxon>Sphagnopsida</taxon>
        <taxon>Sphagnales</taxon>
        <taxon>Sphagnaceae</taxon>
        <taxon>Sphagnum</taxon>
    </lineage>
</organism>
<feature type="transmembrane region" description="Helical" evidence="14">
    <location>
        <begin position="875"/>
        <end position="899"/>
    </location>
</feature>
<feature type="compositionally biased region" description="Low complexity" evidence="13">
    <location>
        <begin position="1439"/>
        <end position="1450"/>
    </location>
</feature>
<dbReference type="InterPro" id="IPR044492">
    <property type="entry name" value="P_typ_ATPase_HD_dom"/>
</dbReference>
<keyword evidence="10 14" id="KW-1133">Transmembrane helix</keyword>
<dbReference type="SUPFAM" id="SSF56784">
    <property type="entry name" value="HAD-like"/>
    <property type="match status" value="1"/>
</dbReference>
<dbReference type="PROSITE" id="PS00154">
    <property type="entry name" value="ATPASE_E1_E2"/>
    <property type="match status" value="1"/>
</dbReference>
<keyword evidence="8" id="KW-0460">Magnesium</keyword>
<dbReference type="NCBIfam" id="TIGR01494">
    <property type="entry name" value="ATPase_P-type"/>
    <property type="match status" value="1"/>
</dbReference>
<dbReference type="SUPFAM" id="SSF81653">
    <property type="entry name" value="Calcium ATPase, transduction domain A"/>
    <property type="match status" value="1"/>
</dbReference>
<feature type="region of interest" description="Disordered" evidence="13">
    <location>
        <begin position="1435"/>
        <end position="1460"/>
    </location>
</feature>
<feature type="compositionally biased region" description="Low complexity" evidence="13">
    <location>
        <begin position="1834"/>
        <end position="1860"/>
    </location>
</feature>
<evidence type="ECO:0000256" key="3">
    <source>
        <dbReference type="ARBA" id="ARBA00012189"/>
    </source>
</evidence>
<keyword evidence="5" id="KW-0479">Metal-binding</keyword>
<feature type="compositionally biased region" description="Basic and acidic residues" evidence="13">
    <location>
        <begin position="1822"/>
        <end position="1833"/>
    </location>
</feature>
<evidence type="ECO:0000256" key="8">
    <source>
        <dbReference type="ARBA" id="ARBA00022842"/>
    </source>
</evidence>
<feature type="compositionally biased region" description="Low complexity" evidence="13">
    <location>
        <begin position="1809"/>
        <end position="1820"/>
    </location>
</feature>
<dbReference type="Gene3D" id="3.40.1110.10">
    <property type="entry name" value="Calcium-transporting ATPase, cytoplasmic domain N"/>
    <property type="match status" value="1"/>
</dbReference>
<feature type="compositionally biased region" description="Polar residues" evidence="13">
    <location>
        <begin position="1861"/>
        <end position="1885"/>
    </location>
</feature>
<evidence type="ECO:0000256" key="14">
    <source>
        <dbReference type="SAM" id="Phobius"/>
    </source>
</evidence>
<accession>A0ABP0U423</accession>
<keyword evidence="6" id="KW-0547">Nucleotide-binding</keyword>
<proteinExistence type="inferred from homology"/>
<dbReference type="InterPro" id="IPR008250">
    <property type="entry name" value="ATPase_P-typ_transduc_dom_A_sf"/>
</dbReference>
<feature type="region of interest" description="Disordered" evidence="13">
    <location>
        <begin position="1307"/>
        <end position="1366"/>
    </location>
</feature>
<dbReference type="PRINTS" id="PR00119">
    <property type="entry name" value="CATATPASE"/>
</dbReference>
<evidence type="ECO:0000259" key="15">
    <source>
        <dbReference type="Pfam" id="PF16209"/>
    </source>
</evidence>
<dbReference type="PANTHER" id="PTHR24092:SF218">
    <property type="entry name" value="PHOSPHOLIPID-TRANSPORTING ATPASE"/>
    <property type="match status" value="1"/>
</dbReference>
<keyword evidence="11 14" id="KW-0472">Membrane</keyword>
<dbReference type="InterPro" id="IPR036412">
    <property type="entry name" value="HAD-like_sf"/>
</dbReference>
<feature type="compositionally biased region" description="Polar residues" evidence="13">
    <location>
        <begin position="1792"/>
        <end position="1808"/>
    </location>
</feature>
<feature type="compositionally biased region" description="Polar residues" evidence="13">
    <location>
        <begin position="1686"/>
        <end position="1737"/>
    </location>
</feature>
<evidence type="ECO:0000256" key="9">
    <source>
        <dbReference type="ARBA" id="ARBA00022967"/>
    </source>
</evidence>
<feature type="transmembrane region" description="Helical" evidence="14">
    <location>
        <begin position="1020"/>
        <end position="1043"/>
    </location>
</feature>
<gene>
    <name evidence="17" type="ORF">CSSPTR1EN2_LOCUS9902</name>
</gene>
<feature type="compositionally biased region" description="Basic and acidic residues" evidence="13">
    <location>
        <begin position="1557"/>
        <end position="1578"/>
    </location>
</feature>
<evidence type="ECO:0000256" key="12">
    <source>
        <dbReference type="ARBA" id="ARBA00034036"/>
    </source>
</evidence>
<dbReference type="Pfam" id="PF16212">
    <property type="entry name" value="PhoLip_ATPase_C"/>
    <property type="match status" value="1"/>
</dbReference>
<feature type="transmembrane region" description="Helical" evidence="14">
    <location>
        <begin position="291"/>
        <end position="312"/>
    </location>
</feature>
<dbReference type="Gene3D" id="3.40.50.1000">
    <property type="entry name" value="HAD superfamily/HAD-like"/>
    <property type="match status" value="1"/>
</dbReference>
<keyword evidence="4 14" id="KW-0812">Transmembrane</keyword>
<evidence type="ECO:0000256" key="5">
    <source>
        <dbReference type="ARBA" id="ARBA00022723"/>
    </source>
</evidence>
<dbReference type="InterPro" id="IPR023299">
    <property type="entry name" value="ATPase_P-typ_cyto_dom_N"/>
</dbReference>
<evidence type="ECO:0000313" key="18">
    <source>
        <dbReference type="Proteomes" id="UP001497512"/>
    </source>
</evidence>
<dbReference type="Proteomes" id="UP001497512">
    <property type="component" value="Chromosome 17"/>
</dbReference>
<dbReference type="InterPro" id="IPR006539">
    <property type="entry name" value="P-type_ATPase_IV"/>
</dbReference>
<evidence type="ECO:0000256" key="2">
    <source>
        <dbReference type="ARBA" id="ARBA00008109"/>
    </source>
</evidence>
<comment type="similarity">
    <text evidence="2">Belongs to the cation transport ATPase (P-type) (TC 3.A.3) family. Type IV subfamily.</text>
</comment>
<dbReference type="PANTHER" id="PTHR24092">
    <property type="entry name" value="PROBABLE PHOSPHOLIPID-TRANSPORTING ATPASE"/>
    <property type="match status" value="1"/>
</dbReference>
<feature type="domain" description="P-type ATPase N-terminal" evidence="15">
    <location>
        <begin position="38"/>
        <end position="94"/>
    </location>
</feature>
<feature type="transmembrane region" description="Helical" evidence="14">
    <location>
        <begin position="955"/>
        <end position="978"/>
    </location>
</feature>
<dbReference type="SUPFAM" id="SSF81665">
    <property type="entry name" value="Calcium ATPase, transmembrane domain M"/>
    <property type="match status" value="1"/>
</dbReference>
<dbReference type="Pfam" id="PF13246">
    <property type="entry name" value="Cation_ATPase"/>
    <property type="match status" value="1"/>
</dbReference>
<evidence type="ECO:0000256" key="7">
    <source>
        <dbReference type="ARBA" id="ARBA00022840"/>
    </source>
</evidence>
<feature type="transmembrane region" description="Helical" evidence="14">
    <location>
        <begin position="1067"/>
        <end position="1088"/>
    </location>
</feature>
<comment type="subcellular location">
    <subcellularLocation>
        <location evidence="1">Membrane</location>
        <topology evidence="1">Multi-pass membrane protein</topology>
    </subcellularLocation>
</comment>
<keyword evidence="9" id="KW-1278">Translocase</keyword>
<evidence type="ECO:0000259" key="16">
    <source>
        <dbReference type="Pfam" id="PF16212"/>
    </source>
</evidence>
<feature type="transmembrane region" description="Helical" evidence="14">
    <location>
        <begin position="905"/>
        <end position="928"/>
    </location>
</feature>
<comment type="catalytic activity">
    <reaction evidence="12">
        <text>ATP + H2O + phospholipidSide 1 = ADP + phosphate + phospholipidSide 2.</text>
        <dbReference type="EC" id="7.6.2.1"/>
    </reaction>
</comment>
<dbReference type="InterPro" id="IPR032630">
    <property type="entry name" value="P_typ_ATPase_c"/>
</dbReference>
<dbReference type="SFLD" id="SFLDG00002">
    <property type="entry name" value="C1.7:_P-type_atpase_like"/>
    <property type="match status" value="1"/>
</dbReference>